<dbReference type="SUPFAM" id="SSF48452">
    <property type="entry name" value="TPR-like"/>
    <property type="match status" value="1"/>
</dbReference>
<dbReference type="RefSeq" id="WP_107348100.1">
    <property type="nucleotide sequence ID" value="NZ_PYMH01000002.1"/>
</dbReference>
<feature type="chain" id="PRO_5015401733" evidence="1">
    <location>
        <begin position="22"/>
        <end position="343"/>
    </location>
</feature>
<protein>
    <submittedName>
        <fullName evidence="2">Uncharacterized protein</fullName>
    </submittedName>
</protein>
<dbReference type="Pfam" id="PF13181">
    <property type="entry name" value="TPR_8"/>
    <property type="match status" value="1"/>
</dbReference>
<evidence type="ECO:0000313" key="2">
    <source>
        <dbReference type="EMBL" id="PSU34775.1"/>
    </source>
</evidence>
<dbReference type="InterPro" id="IPR019734">
    <property type="entry name" value="TPR_rpt"/>
</dbReference>
<dbReference type="Gene3D" id="1.25.10.10">
    <property type="entry name" value="Leucine-rich Repeat Variant"/>
    <property type="match status" value="1"/>
</dbReference>
<keyword evidence="3" id="KW-1185">Reference proteome</keyword>
<reference evidence="2 3" key="1">
    <citation type="submission" date="2018-03" db="EMBL/GenBank/DDBJ databases">
        <title>Whole genome sequencing of Histamine producing bacteria.</title>
        <authorList>
            <person name="Butler K."/>
        </authorList>
    </citation>
    <scope>NUCLEOTIDE SEQUENCE [LARGE SCALE GENOMIC DNA]</scope>
    <source>
        <strain evidence="2 3">JCM 13586</strain>
    </source>
</reference>
<evidence type="ECO:0000256" key="1">
    <source>
        <dbReference type="SAM" id="SignalP"/>
    </source>
</evidence>
<dbReference type="InterPro" id="IPR011990">
    <property type="entry name" value="TPR-like_helical_dom_sf"/>
</dbReference>
<organism evidence="2 3">
    <name type="scientific">Photobacterium lutimaris</name>
    <dbReference type="NCBI Taxonomy" id="388278"/>
    <lineage>
        <taxon>Bacteria</taxon>
        <taxon>Pseudomonadati</taxon>
        <taxon>Pseudomonadota</taxon>
        <taxon>Gammaproteobacteria</taxon>
        <taxon>Vibrionales</taxon>
        <taxon>Vibrionaceae</taxon>
        <taxon>Photobacterium</taxon>
    </lineage>
</organism>
<sequence length="343" mass="38493">MKRTIATMLLCSFLVSPLTLAAEMGRSDLTDEGAQAAQQITQDAQATQIQQWVMIAQDHRQNDEKRADALRQLASYPNQNSLVAVARGIQDENPIVREAAVVGAEPYQFAHRWRLLSPLLTDSEANVRLTATTNLIRNYGEMDAEQKALVDPPSAELTSYLKGKKDLPSQLLLADVYRWHQDFDEAHEIYTALQEIETRNPQIWLGLADNYRAQGDDLQANIVLEQAQEILPEEANLFYAQALTLVRLDEKKQAAAAIKLATELAPDNSYFWYLNGVLQEAFNVDDATTSFEKAYEISGAPEQLYAVCDIYVRYGHLNTDSCLELLAKVAPEFVIDELKSKRG</sequence>
<dbReference type="InterPro" id="IPR016024">
    <property type="entry name" value="ARM-type_fold"/>
</dbReference>
<accession>A0A2T3J115</accession>
<proteinExistence type="predicted"/>
<gene>
    <name evidence="2" type="ORF">C9I99_06680</name>
</gene>
<dbReference type="SUPFAM" id="SSF48371">
    <property type="entry name" value="ARM repeat"/>
    <property type="match status" value="1"/>
</dbReference>
<comment type="caution">
    <text evidence="2">The sequence shown here is derived from an EMBL/GenBank/DDBJ whole genome shotgun (WGS) entry which is preliminary data.</text>
</comment>
<keyword evidence="1" id="KW-0732">Signal</keyword>
<dbReference type="OrthoDB" id="6396839at2"/>
<dbReference type="Gene3D" id="1.25.40.10">
    <property type="entry name" value="Tetratricopeptide repeat domain"/>
    <property type="match status" value="1"/>
</dbReference>
<dbReference type="InterPro" id="IPR011989">
    <property type="entry name" value="ARM-like"/>
</dbReference>
<dbReference type="Proteomes" id="UP000241222">
    <property type="component" value="Unassembled WGS sequence"/>
</dbReference>
<name>A0A2T3J115_9GAMM</name>
<dbReference type="AlphaFoldDB" id="A0A2T3J115"/>
<dbReference type="EMBL" id="PYMH01000002">
    <property type="protein sequence ID" value="PSU34775.1"/>
    <property type="molecule type" value="Genomic_DNA"/>
</dbReference>
<evidence type="ECO:0000313" key="3">
    <source>
        <dbReference type="Proteomes" id="UP000241222"/>
    </source>
</evidence>
<feature type="signal peptide" evidence="1">
    <location>
        <begin position="1"/>
        <end position="21"/>
    </location>
</feature>